<proteinExistence type="predicted"/>
<evidence type="ECO:0000256" key="1">
    <source>
        <dbReference type="ARBA" id="ARBA00023015"/>
    </source>
</evidence>
<evidence type="ECO:0000256" key="4">
    <source>
        <dbReference type="SAM" id="MobiDB-lite"/>
    </source>
</evidence>
<dbReference type="PANTHER" id="PTHR33204:SF18">
    <property type="entry name" value="TRANSCRIPTIONAL REGULATORY PROTEIN"/>
    <property type="match status" value="1"/>
</dbReference>
<sequence length="139" mass="15436">MSSELPSRTAQSVDLPRFVDAQQSLRAMQDIVGRKWHPILVYRLLDDGPLGFSALKERVDGISSKMLSESLDELQAEGLVSRKLLNDQPVRVEYSLTARGRSLEPLVTEMVQWGSEHAVEEATGDVDGSADVAQQGREW</sequence>
<dbReference type="PANTHER" id="PTHR33204">
    <property type="entry name" value="TRANSCRIPTIONAL REGULATOR, MARR FAMILY"/>
    <property type="match status" value="1"/>
</dbReference>
<organism evidence="6 7">
    <name type="scientific">Halovenus rubra</name>
    <dbReference type="NCBI Taxonomy" id="869890"/>
    <lineage>
        <taxon>Archaea</taxon>
        <taxon>Methanobacteriati</taxon>
        <taxon>Methanobacteriota</taxon>
        <taxon>Stenosarchaea group</taxon>
        <taxon>Halobacteria</taxon>
        <taxon>Halobacteriales</taxon>
        <taxon>Haloarculaceae</taxon>
        <taxon>Halovenus</taxon>
    </lineage>
</organism>
<dbReference type="InterPro" id="IPR002577">
    <property type="entry name" value="HTH_HxlR"/>
</dbReference>
<name>A0ABD5X0W4_9EURY</name>
<evidence type="ECO:0000313" key="6">
    <source>
        <dbReference type="EMBL" id="MFC7124811.1"/>
    </source>
</evidence>
<keyword evidence="2" id="KW-0238">DNA-binding</keyword>
<dbReference type="InterPro" id="IPR036390">
    <property type="entry name" value="WH_DNA-bd_sf"/>
</dbReference>
<accession>A0ABD5X0W4</accession>
<reference evidence="6 7" key="1">
    <citation type="journal article" date="2014" name="Int. J. Syst. Evol. Microbiol.">
        <title>Complete genome sequence of Corynebacterium casei LMG S-19264T (=DSM 44701T), isolated from a smear-ripened cheese.</title>
        <authorList>
            <consortium name="US DOE Joint Genome Institute (JGI-PGF)"/>
            <person name="Walter F."/>
            <person name="Albersmeier A."/>
            <person name="Kalinowski J."/>
            <person name="Ruckert C."/>
        </authorList>
    </citation>
    <scope>NUCLEOTIDE SEQUENCE [LARGE SCALE GENOMIC DNA]</scope>
    <source>
        <strain evidence="6 7">CGMCC 4.7215</strain>
    </source>
</reference>
<keyword evidence="3" id="KW-0804">Transcription</keyword>
<keyword evidence="1" id="KW-0805">Transcription regulation</keyword>
<evidence type="ECO:0000256" key="2">
    <source>
        <dbReference type="ARBA" id="ARBA00023125"/>
    </source>
</evidence>
<dbReference type="InterPro" id="IPR036388">
    <property type="entry name" value="WH-like_DNA-bd_sf"/>
</dbReference>
<dbReference type="RefSeq" id="WP_382231112.1">
    <property type="nucleotide sequence ID" value="NZ_JAODIY010000013.1"/>
</dbReference>
<dbReference type="SUPFAM" id="SSF46785">
    <property type="entry name" value="Winged helix' DNA-binding domain"/>
    <property type="match status" value="1"/>
</dbReference>
<dbReference type="Gene3D" id="1.10.10.10">
    <property type="entry name" value="Winged helix-like DNA-binding domain superfamily/Winged helix DNA-binding domain"/>
    <property type="match status" value="1"/>
</dbReference>
<dbReference type="AlphaFoldDB" id="A0ABD5X0W4"/>
<evidence type="ECO:0000259" key="5">
    <source>
        <dbReference type="PROSITE" id="PS51118"/>
    </source>
</evidence>
<dbReference type="GO" id="GO:0003677">
    <property type="term" value="F:DNA binding"/>
    <property type="evidence" value="ECO:0007669"/>
    <property type="project" value="UniProtKB-KW"/>
</dbReference>
<feature type="region of interest" description="Disordered" evidence="4">
    <location>
        <begin position="120"/>
        <end position="139"/>
    </location>
</feature>
<dbReference type="EMBL" id="JBHSZQ010000002">
    <property type="protein sequence ID" value="MFC7124811.1"/>
    <property type="molecule type" value="Genomic_DNA"/>
</dbReference>
<gene>
    <name evidence="6" type="ORF">ACFQJ7_01990</name>
</gene>
<protein>
    <submittedName>
        <fullName evidence="6">Winged helix-turn-helix transcriptional regulator</fullName>
    </submittedName>
</protein>
<dbReference type="Pfam" id="PF01638">
    <property type="entry name" value="HxlR"/>
    <property type="match status" value="1"/>
</dbReference>
<evidence type="ECO:0000313" key="7">
    <source>
        <dbReference type="Proteomes" id="UP001596414"/>
    </source>
</evidence>
<comment type="caution">
    <text evidence="6">The sequence shown here is derived from an EMBL/GenBank/DDBJ whole genome shotgun (WGS) entry which is preliminary data.</text>
</comment>
<feature type="domain" description="HTH hxlR-type" evidence="5">
    <location>
        <begin position="23"/>
        <end position="122"/>
    </location>
</feature>
<dbReference type="PROSITE" id="PS51118">
    <property type="entry name" value="HTH_HXLR"/>
    <property type="match status" value="1"/>
</dbReference>
<dbReference type="Proteomes" id="UP001596414">
    <property type="component" value="Unassembled WGS sequence"/>
</dbReference>
<evidence type="ECO:0000256" key="3">
    <source>
        <dbReference type="ARBA" id="ARBA00023163"/>
    </source>
</evidence>